<sequence length="132" mass="15252">MEVEKSTTNETALTEIWKVHCDAENKMAKNFDACWGFLKGPITDFIKDEKDELIDKERPKISDILQQPLKMSESSGRYIKILPSPQPIPVTTSGEIGWRCINRSYWLDRYGRAARPKGNIYKALGWPDEELY</sequence>
<comment type="caution">
    <text evidence="1">The sequence shown here is derived from an EMBL/GenBank/DDBJ whole genome shotgun (WGS) entry which is preliminary data.</text>
</comment>
<dbReference type="EMBL" id="CAXLJL010000334">
    <property type="protein sequence ID" value="CAL5136529.1"/>
    <property type="molecule type" value="Genomic_DNA"/>
</dbReference>
<evidence type="ECO:0000313" key="1">
    <source>
        <dbReference type="EMBL" id="CAL5136529.1"/>
    </source>
</evidence>
<dbReference type="Pfam" id="PF14945">
    <property type="entry name" value="LLC1"/>
    <property type="match status" value="1"/>
</dbReference>
<dbReference type="InterPro" id="IPR020339">
    <property type="entry name" value="C20orf85-like"/>
</dbReference>
<proteinExistence type="predicted"/>
<protein>
    <submittedName>
        <fullName evidence="1">Uncharacterized protein</fullName>
    </submittedName>
</protein>
<organism evidence="1 2">
    <name type="scientific">Calicophoron daubneyi</name>
    <name type="common">Rumen fluke</name>
    <name type="synonym">Paramphistomum daubneyi</name>
    <dbReference type="NCBI Taxonomy" id="300641"/>
    <lineage>
        <taxon>Eukaryota</taxon>
        <taxon>Metazoa</taxon>
        <taxon>Spiralia</taxon>
        <taxon>Lophotrochozoa</taxon>
        <taxon>Platyhelminthes</taxon>
        <taxon>Trematoda</taxon>
        <taxon>Digenea</taxon>
        <taxon>Plagiorchiida</taxon>
        <taxon>Pronocephalata</taxon>
        <taxon>Paramphistomoidea</taxon>
        <taxon>Paramphistomidae</taxon>
        <taxon>Calicophoron</taxon>
    </lineage>
</organism>
<dbReference type="PANTHER" id="PTHR31909:SF3">
    <property type="entry name" value="SIMILAR TO PROTEIN C20ORF85 HOMOLOG"/>
    <property type="match status" value="1"/>
</dbReference>
<dbReference type="PANTHER" id="PTHR31909">
    <property type="entry name" value="CHROMOSOME 20 ORF85 FAMILY MEMBER"/>
    <property type="match status" value="1"/>
</dbReference>
<evidence type="ECO:0000313" key="2">
    <source>
        <dbReference type="Proteomes" id="UP001497525"/>
    </source>
</evidence>
<dbReference type="Proteomes" id="UP001497525">
    <property type="component" value="Unassembled WGS sequence"/>
</dbReference>
<dbReference type="AlphaFoldDB" id="A0AAV2TJY4"/>
<name>A0AAV2TJY4_CALDB</name>
<accession>A0AAV2TJY4</accession>
<gene>
    <name evidence="1" type="ORF">CDAUBV1_LOCUS10667</name>
</gene>
<reference evidence="1" key="1">
    <citation type="submission" date="2024-06" db="EMBL/GenBank/DDBJ databases">
        <authorList>
            <person name="Liu X."/>
            <person name="Lenzi L."/>
            <person name="Haldenby T S."/>
            <person name="Uol C."/>
        </authorList>
    </citation>
    <scope>NUCLEOTIDE SEQUENCE</scope>
</reference>